<keyword evidence="2" id="KW-1185">Reference proteome</keyword>
<comment type="caution">
    <text evidence="1">The sequence shown here is derived from an EMBL/GenBank/DDBJ whole genome shotgun (WGS) entry which is preliminary data.</text>
</comment>
<accession>A0ABV9F4H1</accession>
<gene>
    <name evidence="1" type="ORF">ACFO3E_11420</name>
</gene>
<dbReference type="Gene3D" id="3.40.50.1240">
    <property type="entry name" value="Phosphoglycerate mutase-like"/>
    <property type="match status" value="1"/>
</dbReference>
<dbReference type="EMBL" id="JBHSFZ010000025">
    <property type="protein sequence ID" value="MFC4594794.1"/>
    <property type="molecule type" value="Genomic_DNA"/>
</dbReference>
<dbReference type="InterPro" id="IPR013078">
    <property type="entry name" value="His_Pase_superF_clade-1"/>
</dbReference>
<dbReference type="RefSeq" id="WP_066531149.1">
    <property type="nucleotide sequence ID" value="NZ_JBHSFZ010000025.1"/>
</dbReference>
<name>A0ABV9F4H1_9SPHN</name>
<evidence type="ECO:0000313" key="2">
    <source>
        <dbReference type="Proteomes" id="UP001595957"/>
    </source>
</evidence>
<evidence type="ECO:0000313" key="1">
    <source>
        <dbReference type="EMBL" id="MFC4594794.1"/>
    </source>
</evidence>
<dbReference type="InterPro" id="IPR029033">
    <property type="entry name" value="His_PPase_superfam"/>
</dbReference>
<dbReference type="Proteomes" id="UP001595957">
    <property type="component" value="Unassembled WGS sequence"/>
</dbReference>
<sequence>MNSFALHLMRHGAPQTPGLLLGHSDVPPDLDAMQPCLERARAVDFAQVLSSDLGRASSPAALIAAERAVPHHAGARWRELHFGAWEGAEPATLPTSDVGRFWDAPDENPPPGGERWSDLRLRVESALATIDQPTLVLSHAGTMRAALTLLCGFTYRQSWAIDLPYGALVSLRVWPETQSAQISGLVT</sequence>
<reference evidence="2" key="1">
    <citation type="journal article" date="2019" name="Int. J. Syst. Evol. Microbiol.">
        <title>The Global Catalogue of Microorganisms (GCM) 10K type strain sequencing project: providing services to taxonomists for standard genome sequencing and annotation.</title>
        <authorList>
            <consortium name="The Broad Institute Genomics Platform"/>
            <consortium name="The Broad Institute Genome Sequencing Center for Infectious Disease"/>
            <person name="Wu L."/>
            <person name="Ma J."/>
        </authorList>
    </citation>
    <scope>NUCLEOTIDE SEQUENCE [LARGE SCALE GENOMIC DNA]</scope>
    <source>
        <strain evidence="2">NBRC 103632</strain>
    </source>
</reference>
<dbReference type="SUPFAM" id="SSF53254">
    <property type="entry name" value="Phosphoglycerate mutase-like"/>
    <property type="match status" value="1"/>
</dbReference>
<protein>
    <submittedName>
        <fullName evidence="1">Histidine phosphatase family protein</fullName>
    </submittedName>
</protein>
<organism evidence="1 2">
    <name type="scientific">Sphingobium tyrosinilyticum</name>
    <dbReference type="NCBI Taxonomy" id="2715436"/>
    <lineage>
        <taxon>Bacteria</taxon>
        <taxon>Pseudomonadati</taxon>
        <taxon>Pseudomonadota</taxon>
        <taxon>Alphaproteobacteria</taxon>
        <taxon>Sphingomonadales</taxon>
        <taxon>Sphingomonadaceae</taxon>
        <taxon>Sphingobium</taxon>
    </lineage>
</organism>
<dbReference type="Pfam" id="PF00300">
    <property type="entry name" value="His_Phos_1"/>
    <property type="match status" value="1"/>
</dbReference>
<proteinExistence type="predicted"/>